<feature type="non-terminal residue" evidence="10">
    <location>
        <position position="1"/>
    </location>
</feature>
<dbReference type="Pfam" id="PF07960">
    <property type="entry name" value="CBP4"/>
    <property type="match status" value="1"/>
</dbReference>
<gene>
    <name evidence="10" type="ORF">GGX14DRAFT_434656</name>
</gene>
<evidence type="ECO:0000256" key="9">
    <source>
        <dbReference type="ARBA" id="ARBA00025413"/>
    </source>
</evidence>
<keyword evidence="4" id="KW-0999">Mitochondrion inner membrane</keyword>
<evidence type="ECO:0000313" key="11">
    <source>
        <dbReference type="Proteomes" id="UP001219525"/>
    </source>
</evidence>
<dbReference type="GO" id="GO:0005743">
    <property type="term" value="C:mitochondrial inner membrane"/>
    <property type="evidence" value="ECO:0007669"/>
    <property type="project" value="UniProtKB-SubCell"/>
</dbReference>
<keyword evidence="8" id="KW-0143">Chaperone</keyword>
<keyword evidence="6" id="KW-0496">Mitochondrion</keyword>
<comment type="function">
    <text evidence="9">Essential for the assembly of ubiquinol-cytochrome c reductase. It has a direct effect on the correct occurrence of the Rieske protein, core 4, core 5 and apocytochrome b.</text>
</comment>
<accession>A0AAD6VP97</accession>
<evidence type="ECO:0000256" key="2">
    <source>
        <dbReference type="ARBA" id="ARBA00006780"/>
    </source>
</evidence>
<evidence type="ECO:0000256" key="3">
    <source>
        <dbReference type="ARBA" id="ARBA00022692"/>
    </source>
</evidence>
<evidence type="ECO:0000313" key="10">
    <source>
        <dbReference type="EMBL" id="KAJ7219109.1"/>
    </source>
</evidence>
<evidence type="ECO:0000256" key="8">
    <source>
        <dbReference type="ARBA" id="ARBA00023186"/>
    </source>
</evidence>
<proteinExistence type="inferred from homology"/>
<evidence type="ECO:0000256" key="4">
    <source>
        <dbReference type="ARBA" id="ARBA00022792"/>
    </source>
</evidence>
<evidence type="ECO:0000256" key="5">
    <source>
        <dbReference type="ARBA" id="ARBA00022989"/>
    </source>
</evidence>
<keyword evidence="11" id="KW-1185">Reference proteome</keyword>
<comment type="caution">
    <text evidence="10">The sequence shown here is derived from an EMBL/GenBank/DDBJ whole genome shotgun (WGS) entry which is preliminary data.</text>
</comment>
<sequence length="68" mass="7553">MSPAFPVMRFTALSAALVGVGYLLFKATVPSEEEAYKSLSPTERRRVDEARAHRAAQEAEIRAKVFAR</sequence>
<comment type="similarity">
    <text evidence="2">Belongs to the CBP4 family.</text>
</comment>
<keyword evidence="3" id="KW-0812">Transmembrane</keyword>
<protein>
    <submittedName>
        <fullName evidence="10">Uncharacterized protein</fullName>
    </submittedName>
</protein>
<keyword evidence="5" id="KW-1133">Transmembrane helix</keyword>
<dbReference type="EMBL" id="JARJCW010000011">
    <property type="protein sequence ID" value="KAJ7219109.1"/>
    <property type="molecule type" value="Genomic_DNA"/>
</dbReference>
<evidence type="ECO:0000256" key="7">
    <source>
        <dbReference type="ARBA" id="ARBA00023136"/>
    </source>
</evidence>
<name>A0AAD6VP97_9AGAR</name>
<evidence type="ECO:0000256" key="6">
    <source>
        <dbReference type="ARBA" id="ARBA00023128"/>
    </source>
</evidence>
<organism evidence="10 11">
    <name type="scientific">Mycena pura</name>
    <dbReference type="NCBI Taxonomy" id="153505"/>
    <lineage>
        <taxon>Eukaryota</taxon>
        <taxon>Fungi</taxon>
        <taxon>Dikarya</taxon>
        <taxon>Basidiomycota</taxon>
        <taxon>Agaricomycotina</taxon>
        <taxon>Agaricomycetes</taxon>
        <taxon>Agaricomycetidae</taxon>
        <taxon>Agaricales</taxon>
        <taxon>Marasmiineae</taxon>
        <taxon>Mycenaceae</taxon>
        <taxon>Mycena</taxon>
    </lineage>
</organism>
<evidence type="ECO:0000256" key="1">
    <source>
        <dbReference type="ARBA" id="ARBA00004434"/>
    </source>
</evidence>
<dbReference type="AlphaFoldDB" id="A0AAD6VP97"/>
<comment type="subcellular location">
    <subcellularLocation>
        <location evidence="1">Mitochondrion inner membrane</location>
        <topology evidence="1">Single-pass membrane protein</topology>
    </subcellularLocation>
</comment>
<reference evidence="10" key="1">
    <citation type="submission" date="2023-03" db="EMBL/GenBank/DDBJ databases">
        <title>Massive genome expansion in bonnet fungi (Mycena s.s.) driven by repeated elements and novel gene families across ecological guilds.</title>
        <authorList>
            <consortium name="Lawrence Berkeley National Laboratory"/>
            <person name="Harder C.B."/>
            <person name="Miyauchi S."/>
            <person name="Viragh M."/>
            <person name="Kuo A."/>
            <person name="Thoen E."/>
            <person name="Andreopoulos B."/>
            <person name="Lu D."/>
            <person name="Skrede I."/>
            <person name="Drula E."/>
            <person name="Henrissat B."/>
            <person name="Morin E."/>
            <person name="Kohler A."/>
            <person name="Barry K."/>
            <person name="LaButti K."/>
            <person name="Morin E."/>
            <person name="Salamov A."/>
            <person name="Lipzen A."/>
            <person name="Mereny Z."/>
            <person name="Hegedus B."/>
            <person name="Baldrian P."/>
            <person name="Stursova M."/>
            <person name="Weitz H."/>
            <person name="Taylor A."/>
            <person name="Grigoriev I.V."/>
            <person name="Nagy L.G."/>
            <person name="Martin F."/>
            <person name="Kauserud H."/>
        </authorList>
    </citation>
    <scope>NUCLEOTIDE SEQUENCE</scope>
    <source>
        <strain evidence="10">9144</strain>
    </source>
</reference>
<keyword evidence="7" id="KW-0472">Membrane</keyword>
<dbReference type="InterPro" id="IPR012420">
    <property type="entry name" value="Cbp4"/>
</dbReference>
<dbReference type="Proteomes" id="UP001219525">
    <property type="component" value="Unassembled WGS sequence"/>
</dbReference>